<accession>A0A1H4CQR4</accession>
<evidence type="ECO:0000313" key="2">
    <source>
        <dbReference type="Proteomes" id="UP000199041"/>
    </source>
</evidence>
<reference evidence="1 2" key="1">
    <citation type="submission" date="2016-10" db="EMBL/GenBank/DDBJ databases">
        <authorList>
            <person name="de Groot N.N."/>
        </authorList>
    </citation>
    <scope>NUCLEOTIDE SEQUENCE [LARGE SCALE GENOMIC DNA]</scope>
    <source>
        <strain evidence="1 2">Vu-144</strain>
    </source>
</reference>
<dbReference type="Proteomes" id="UP000199041">
    <property type="component" value="Unassembled WGS sequence"/>
</dbReference>
<evidence type="ECO:0000313" key="1">
    <source>
        <dbReference type="EMBL" id="SEA62714.1"/>
    </source>
</evidence>
<name>A0A1H4CQR4_9BACT</name>
<gene>
    <name evidence="1" type="ORF">SAMN05192529_1354</name>
</gene>
<protein>
    <submittedName>
        <fullName evidence="1">Uncharacterized protein</fullName>
    </submittedName>
</protein>
<proteinExistence type="predicted"/>
<dbReference type="EMBL" id="FNQY01000035">
    <property type="protein sequence ID" value="SEA62714.1"/>
    <property type="molecule type" value="Genomic_DNA"/>
</dbReference>
<keyword evidence="2" id="KW-1185">Reference proteome</keyword>
<sequence length="74" mass="8289">MAYVRLLSNKAARQSLILFISTINPRFSVFQNVLNWVSNLTRQAPQEAVGLTLSVTQNALGGVEKVKYFDGQQF</sequence>
<organism evidence="1 2">
    <name type="scientific">Arachidicoccus rhizosphaerae</name>
    <dbReference type="NCBI Taxonomy" id="551991"/>
    <lineage>
        <taxon>Bacteria</taxon>
        <taxon>Pseudomonadati</taxon>
        <taxon>Bacteroidota</taxon>
        <taxon>Chitinophagia</taxon>
        <taxon>Chitinophagales</taxon>
        <taxon>Chitinophagaceae</taxon>
        <taxon>Arachidicoccus</taxon>
    </lineage>
</organism>
<dbReference type="STRING" id="551991.SAMN05192529_1354"/>
<dbReference type="AlphaFoldDB" id="A0A1H4CQR4"/>